<name>A0A4R0G1G8_9ACTN</name>
<comment type="caution">
    <text evidence="1">The sequence shown here is derived from an EMBL/GenBank/DDBJ whole genome shotgun (WGS) entry which is preliminary data.</text>
</comment>
<dbReference type="AlphaFoldDB" id="A0A4R0G1G8"/>
<protein>
    <recommendedName>
        <fullName evidence="3">Transcriptional regulator</fullName>
    </recommendedName>
</protein>
<proteinExistence type="predicted"/>
<evidence type="ECO:0008006" key="3">
    <source>
        <dbReference type="Google" id="ProtNLM"/>
    </source>
</evidence>
<organism evidence="1 2">
    <name type="scientific">Micromonospora zingiberis</name>
    <dbReference type="NCBI Taxonomy" id="2053011"/>
    <lineage>
        <taxon>Bacteria</taxon>
        <taxon>Bacillati</taxon>
        <taxon>Actinomycetota</taxon>
        <taxon>Actinomycetes</taxon>
        <taxon>Micromonosporales</taxon>
        <taxon>Micromonosporaceae</taxon>
        <taxon>Micromonospora</taxon>
    </lineage>
</organism>
<dbReference type="RefSeq" id="WP_131309272.1">
    <property type="nucleotide sequence ID" value="NZ_SJJR01000033.1"/>
</dbReference>
<accession>A0A4R0G1G8</accession>
<dbReference type="Proteomes" id="UP000292274">
    <property type="component" value="Unassembled WGS sequence"/>
</dbReference>
<dbReference type="EMBL" id="SJJR01000033">
    <property type="protein sequence ID" value="TCB89423.1"/>
    <property type="molecule type" value="Genomic_DNA"/>
</dbReference>
<evidence type="ECO:0000313" key="2">
    <source>
        <dbReference type="Proteomes" id="UP000292274"/>
    </source>
</evidence>
<keyword evidence="2" id="KW-1185">Reference proteome</keyword>
<sequence>MSEKRSELQSVVDFFAVPLIADVLFAVRDGRSPRSLPATCSQSGAVEAAIAALMEAGVVTELAEPDHDGEPLLTLTGKGVKVCDLVRQVIDFTAPAHATEHLALS</sequence>
<evidence type="ECO:0000313" key="1">
    <source>
        <dbReference type="EMBL" id="TCB89423.1"/>
    </source>
</evidence>
<reference evidence="1 2" key="1">
    <citation type="submission" date="2019-02" db="EMBL/GenBank/DDBJ databases">
        <title>Jishengella sp. nov., isolated from a root of Zingiber montanum.</title>
        <authorList>
            <person name="Kuncharoen N."/>
            <person name="Kudo T."/>
            <person name="Masahiro Y."/>
            <person name="Ohkuma M."/>
            <person name="Tanasupawat S."/>
        </authorList>
    </citation>
    <scope>NUCLEOTIDE SEQUENCE [LARGE SCALE GENOMIC DNA]</scope>
    <source>
        <strain evidence="1 2">PLAI 1-1</strain>
    </source>
</reference>
<gene>
    <name evidence="1" type="ORF">E0H26_27840</name>
</gene>